<reference evidence="17 18" key="1">
    <citation type="submission" date="2016-06" db="EMBL/GenBank/DDBJ databases">
        <title>Four novel species of enterococci isolated from chicken manure.</title>
        <authorList>
            <person name="Van Tyne D."/>
        </authorList>
    </citation>
    <scope>NUCLEOTIDE SEQUENCE [LARGE SCALE GENOMIC DNA]</scope>
    <source>
        <strain evidence="17 18">CU12B</strain>
    </source>
</reference>
<comment type="cofactor">
    <cofactor evidence="1">
        <name>Mg(2+)</name>
        <dbReference type="ChEBI" id="CHEBI:18420"/>
    </cofactor>
</comment>
<keyword evidence="18" id="KW-1185">Reference proteome</keyword>
<comment type="function">
    <text evidence="2">Catalyzes the phosphorylation of D-fructose 6-phosphate to fructose 1,6-bisphosphate by ATP, the first committing step of glycolysis.</text>
</comment>
<evidence type="ECO:0000256" key="9">
    <source>
        <dbReference type="ARBA" id="ARBA00022741"/>
    </source>
</evidence>
<dbReference type="PANTHER" id="PTHR13697">
    <property type="entry name" value="PHOSPHOFRUCTOKINASE"/>
    <property type="match status" value="1"/>
</dbReference>
<name>A0ABQ6Z291_9ENTE</name>
<dbReference type="PRINTS" id="PR00476">
    <property type="entry name" value="PHFRCTKINASE"/>
</dbReference>
<evidence type="ECO:0000256" key="6">
    <source>
        <dbReference type="ARBA" id="ARBA00022490"/>
    </source>
</evidence>
<dbReference type="EMBL" id="MAEL01000023">
    <property type="protein sequence ID" value="KAF1305131.1"/>
    <property type="molecule type" value="Genomic_DNA"/>
</dbReference>
<sequence>MKRLAILTSGGDAPGMNTVIRAIFNKASREAVEIVGIQYGFLGILCKNFVSLEAEKVNDAIAAGGTILYSSRFPEFIEENVQLEAIQILREENIDGLIVIGGKGSQEGAAALTRLDFPTIGVPATIDNDIPATETTVGFDTAVNTIVTALDKTRDTANSHVRTFVIEIKGRRSGDLALWAGVAGGADFIVIPEQTANMTQIADKIKHSIERKKKHCLIVLAEKVMSASELTTRLKEEGILHIRQIALGHVPRGGTPSPFDRVWASKFGSAAVQFFLNEQFGCCLCVQQNQLVAVPFEEALAKQNNRIDLSLTLLNASISY</sequence>
<dbReference type="Proteomes" id="UP000782705">
    <property type="component" value="Unassembled WGS sequence"/>
</dbReference>
<keyword evidence="11" id="KW-0067">ATP-binding</keyword>
<evidence type="ECO:0000256" key="2">
    <source>
        <dbReference type="ARBA" id="ARBA00002659"/>
    </source>
</evidence>
<dbReference type="InterPro" id="IPR035966">
    <property type="entry name" value="PKF_sf"/>
</dbReference>
<protein>
    <recommendedName>
        <fullName evidence="5">6-phosphofructokinase</fullName>
        <ecNumber evidence="5">2.7.1.11</ecNumber>
    </recommendedName>
</protein>
<feature type="domain" description="Phosphofructokinase" evidence="16">
    <location>
        <begin position="3"/>
        <end position="274"/>
    </location>
</feature>
<gene>
    <name evidence="17" type="ORF">BAU17_04970</name>
</gene>
<keyword evidence="12" id="KW-0460">Magnesium</keyword>
<dbReference type="RefSeq" id="WP_161901439.1">
    <property type="nucleotide sequence ID" value="NZ_MAEL01000023.1"/>
</dbReference>
<dbReference type="NCBIfam" id="NF002872">
    <property type="entry name" value="PRK03202.1"/>
    <property type="match status" value="1"/>
</dbReference>
<dbReference type="Gene3D" id="3.40.50.450">
    <property type="match status" value="1"/>
</dbReference>
<accession>A0ABQ6Z291</accession>
<comment type="caution">
    <text evidence="17">The sequence shown here is derived from an EMBL/GenBank/DDBJ whole genome shotgun (WGS) entry which is preliminary data.</text>
</comment>
<evidence type="ECO:0000256" key="3">
    <source>
        <dbReference type="ARBA" id="ARBA00004496"/>
    </source>
</evidence>
<evidence type="ECO:0000256" key="11">
    <source>
        <dbReference type="ARBA" id="ARBA00022840"/>
    </source>
</evidence>
<comment type="similarity">
    <text evidence="14">Belongs to the phosphofructokinase type A (PFKA) family.</text>
</comment>
<dbReference type="SUPFAM" id="SSF53784">
    <property type="entry name" value="Phosphofructokinase"/>
    <property type="match status" value="1"/>
</dbReference>
<comment type="catalytic activity">
    <reaction evidence="15">
        <text>beta-D-fructose 6-phosphate + ATP = beta-D-fructose 1,6-bisphosphate + ADP + H(+)</text>
        <dbReference type="Rhea" id="RHEA:16109"/>
        <dbReference type="ChEBI" id="CHEBI:15378"/>
        <dbReference type="ChEBI" id="CHEBI:30616"/>
        <dbReference type="ChEBI" id="CHEBI:32966"/>
        <dbReference type="ChEBI" id="CHEBI:57634"/>
        <dbReference type="ChEBI" id="CHEBI:456216"/>
        <dbReference type="EC" id="2.7.1.11"/>
    </reaction>
</comment>
<evidence type="ECO:0000313" key="17">
    <source>
        <dbReference type="EMBL" id="KAF1305131.1"/>
    </source>
</evidence>
<proteinExistence type="inferred from homology"/>
<dbReference type="Pfam" id="PF00365">
    <property type="entry name" value="PFK"/>
    <property type="match status" value="1"/>
</dbReference>
<dbReference type="InterPro" id="IPR012003">
    <property type="entry name" value="ATP_PFK_prok-type"/>
</dbReference>
<dbReference type="PIRSF" id="PIRSF000532">
    <property type="entry name" value="ATP_PFK_prok"/>
    <property type="match status" value="1"/>
</dbReference>
<dbReference type="Gene3D" id="3.40.50.460">
    <property type="entry name" value="Phosphofructokinase domain"/>
    <property type="match status" value="1"/>
</dbReference>
<dbReference type="PANTHER" id="PTHR13697:SF4">
    <property type="entry name" value="ATP-DEPENDENT 6-PHOSPHOFRUCTOKINASE"/>
    <property type="match status" value="1"/>
</dbReference>
<evidence type="ECO:0000256" key="12">
    <source>
        <dbReference type="ARBA" id="ARBA00022842"/>
    </source>
</evidence>
<dbReference type="EC" id="2.7.1.11" evidence="5"/>
<keyword evidence="6" id="KW-0963">Cytoplasm</keyword>
<evidence type="ECO:0000256" key="15">
    <source>
        <dbReference type="ARBA" id="ARBA00048070"/>
    </source>
</evidence>
<keyword evidence="7" id="KW-0808">Transferase</keyword>
<comment type="subcellular location">
    <subcellularLocation>
        <location evidence="3">Cytoplasm</location>
    </subcellularLocation>
</comment>
<evidence type="ECO:0000256" key="8">
    <source>
        <dbReference type="ARBA" id="ARBA00022723"/>
    </source>
</evidence>
<keyword evidence="8" id="KW-0479">Metal-binding</keyword>
<evidence type="ECO:0000256" key="10">
    <source>
        <dbReference type="ARBA" id="ARBA00022777"/>
    </source>
</evidence>
<organism evidence="17 18">
    <name type="scientific">Candidatus Enterococcus willemsii</name>
    <dbReference type="NCBI Taxonomy" id="1857215"/>
    <lineage>
        <taxon>Bacteria</taxon>
        <taxon>Bacillati</taxon>
        <taxon>Bacillota</taxon>
        <taxon>Bacilli</taxon>
        <taxon>Lactobacillales</taxon>
        <taxon>Enterococcaceae</taxon>
        <taxon>Enterococcus</taxon>
    </lineage>
</organism>
<evidence type="ECO:0000313" key="18">
    <source>
        <dbReference type="Proteomes" id="UP000782705"/>
    </source>
</evidence>
<evidence type="ECO:0000256" key="13">
    <source>
        <dbReference type="ARBA" id="ARBA00023152"/>
    </source>
</evidence>
<keyword evidence="9" id="KW-0547">Nucleotide-binding</keyword>
<keyword evidence="10" id="KW-0418">Kinase</keyword>
<evidence type="ECO:0000259" key="16">
    <source>
        <dbReference type="Pfam" id="PF00365"/>
    </source>
</evidence>
<evidence type="ECO:0000256" key="14">
    <source>
        <dbReference type="ARBA" id="ARBA00038478"/>
    </source>
</evidence>
<evidence type="ECO:0000256" key="7">
    <source>
        <dbReference type="ARBA" id="ARBA00022679"/>
    </source>
</evidence>
<keyword evidence="13" id="KW-0324">Glycolysis</keyword>
<dbReference type="InterPro" id="IPR000023">
    <property type="entry name" value="Phosphofructokinase_dom"/>
</dbReference>
<dbReference type="InterPro" id="IPR022953">
    <property type="entry name" value="ATP_PFK"/>
</dbReference>
<comment type="pathway">
    <text evidence="4">Carbohydrate degradation; glycolysis; D-glyceraldehyde 3-phosphate and glycerone phosphate from D-glucose: step 3/4.</text>
</comment>
<evidence type="ECO:0000256" key="1">
    <source>
        <dbReference type="ARBA" id="ARBA00001946"/>
    </source>
</evidence>
<evidence type="ECO:0000256" key="4">
    <source>
        <dbReference type="ARBA" id="ARBA00004679"/>
    </source>
</evidence>
<evidence type="ECO:0000256" key="5">
    <source>
        <dbReference type="ARBA" id="ARBA00012055"/>
    </source>
</evidence>